<dbReference type="GO" id="GO:0005829">
    <property type="term" value="C:cytosol"/>
    <property type="evidence" value="ECO:0007669"/>
    <property type="project" value="TreeGrafter"/>
</dbReference>
<reference evidence="2 3" key="1">
    <citation type="submission" date="2019-08" db="EMBL/GenBank/DDBJ databases">
        <title>Arthrobacter sp. nov., isolated from plateau pika and Tibetan wild ass.</title>
        <authorList>
            <person name="Ge Y."/>
        </authorList>
    </citation>
    <scope>NUCLEOTIDE SEQUENCE [LARGE SCALE GENOMIC DNA]</scope>
    <source>
        <strain evidence="2 3">785</strain>
    </source>
</reference>
<dbReference type="InterPro" id="IPR014710">
    <property type="entry name" value="RmlC-like_jellyroll"/>
</dbReference>
<dbReference type="Gene3D" id="2.60.120.10">
    <property type="entry name" value="Jelly Rolls"/>
    <property type="match status" value="2"/>
</dbReference>
<sequence length="502" mass="54044">MLGTDRAAYSMTAPASFGCVSISLIIALSASTTGNLHGGRGTPPFTLADTRGGLGRFYKPVRETTENREPGPPAPRRKPGNLERKLSCGQGSQAGVHQWHGAVLASPAVRKEALHPVTAVYGQVRETRNPAAAMNAPGDEDAGQHGRDSRHSSPSATGAVITWDPDDLPGALHRLLAAHPRRFSNPEQIPARPIPFRMHVMDADIPKPIQLHPRPDQALAGYVREQTRGVPLNAGNRNYKDRYAKFEVAVALTPLRVLSGERSREELRAIADGAGLPWLRGILAFRHELPVHALLRMEPSETERAIRETKAAMAEVTETDGPTADAAGVFRRLEPLFPGDRGILIALCMNLLKLDTGQAMVTPAGCLHSYLSGQSLVVMGLSDNALKAGLTTDYVDVAELQQVLDNGRPGPAPLEVERINECQEHIPLWSEDLDLRRTVIQGGTASIPLERFTVVLAARGEAMVSVGDVNTYLEQGAGMLYLGDPTTADVEGSAQLFSASRQ</sequence>
<feature type="compositionally biased region" description="Basic and acidic residues" evidence="1">
    <location>
        <begin position="142"/>
        <end position="151"/>
    </location>
</feature>
<dbReference type="InterPro" id="IPR011051">
    <property type="entry name" value="RmlC_Cupin_sf"/>
</dbReference>
<dbReference type="Gene3D" id="1.10.441.10">
    <property type="entry name" value="Phosphomannose Isomerase, domain 2"/>
    <property type="match status" value="1"/>
</dbReference>
<feature type="region of interest" description="Disordered" evidence="1">
    <location>
        <begin position="60"/>
        <end position="93"/>
    </location>
</feature>
<proteinExistence type="predicted"/>
<dbReference type="PROSITE" id="PS51257">
    <property type="entry name" value="PROKAR_LIPOPROTEIN"/>
    <property type="match status" value="1"/>
</dbReference>
<feature type="compositionally biased region" description="Basic and acidic residues" evidence="1">
    <location>
        <begin position="60"/>
        <end position="69"/>
    </location>
</feature>
<dbReference type="InterPro" id="IPR016305">
    <property type="entry name" value="Mannose-6-P_Isomerase"/>
</dbReference>
<evidence type="ECO:0000256" key="1">
    <source>
        <dbReference type="SAM" id="MobiDB-lite"/>
    </source>
</evidence>
<organism evidence="2 3">
    <name type="scientific">Arthrobacter yangruifuii</name>
    <dbReference type="NCBI Taxonomy" id="2606616"/>
    <lineage>
        <taxon>Bacteria</taxon>
        <taxon>Bacillati</taxon>
        <taxon>Actinomycetota</taxon>
        <taxon>Actinomycetes</taxon>
        <taxon>Micrococcales</taxon>
        <taxon>Micrococcaceae</taxon>
        <taxon>Arthrobacter</taxon>
    </lineage>
</organism>
<dbReference type="PANTHER" id="PTHR10309">
    <property type="entry name" value="MANNOSE-6-PHOSPHATE ISOMERASE"/>
    <property type="match status" value="1"/>
</dbReference>
<dbReference type="GO" id="GO:0009298">
    <property type="term" value="P:GDP-mannose biosynthetic process"/>
    <property type="evidence" value="ECO:0007669"/>
    <property type="project" value="InterPro"/>
</dbReference>
<name>A0A5N6MGY8_9MICC</name>
<dbReference type="GO" id="GO:0004476">
    <property type="term" value="F:mannose-6-phosphate isomerase activity"/>
    <property type="evidence" value="ECO:0007669"/>
    <property type="project" value="InterPro"/>
</dbReference>
<dbReference type="Proteomes" id="UP000326852">
    <property type="component" value="Unassembled WGS sequence"/>
</dbReference>
<dbReference type="AlphaFoldDB" id="A0A5N6MGY8"/>
<feature type="region of interest" description="Disordered" evidence="1">
    <location>
        <begin position="128"/>
        <end position="156"/>
    </location>
</feature>
<dbReference type="SUPFAM" id="SSF51182">
    <property type="entry name" value="RmlC-like cupins"/>
    <property type="match status" value="1"/>
</dbReference>
<evidence type="ECO:0000313" key="3">
    <source>
        <dbReference type="Proteomes" id="UP000326852"/>
    </source>
</evidence>
<protein>
    <submittedName>
        <fullName evidence="2">Uncharacterized protein</fullName>
    </submittedName>
</protein>
<evidence type="ECO:0000313" key="2">
    <source>
        <dbReference type="EMBL" id="KAD3632999.1"/>
    </source>
</evidence>
<comment type="caution">
    <text evidence="2">The sequence shown here is derived from an EMBL/GenBank/DDBJ whole genome shotgun (WGS) entry which is preliminary data.</text>
</comment>
<dbReference type="EMBL" id="VTFX01000004">
    <property type="protein sequence ID" value="KAD3632999.1"/>
    <property type="molecule type" value="Genomic_DNA"/>
</dbReference>
<dbReference type="PRINTS" id="PR00714">
    <property type="entry name" value="MAN6PISMRASE"/>
</dbReference>
<gene>
    <name evidence="2" type="ORF">GD627_09130</name>
</gene>
<keyword evidence="3" id="KW-1185">Reference proteome</keyword>
<dbReference type="PANTHER" id="PTHR10309:SF0">
    <property type="entry name" value="MANNOSE-6-PHOSPHATE ISOMERASE"/>
    <property type="match status" value="1"/>
</dbReference>
<accession>A0A5N6MGY8</accession>